<gene>
    <name evidence="4" type="ORF">OXX778_LOCUS15643</name>
</gene>
<evidence type="ECO:0000313" key="5">
    <source>
        <dbReference type="Proteomes" id="UP000663879"/>
    </source>
</evidence>
<dbReference type="PROSITE" id="PS50158">
    <property type="entry name" value="ZF_CCHC"/>
    <property type="match status" value="1"/>
</dbReference>
<dbReference type="GO" id="GO:0003676">
    <property type="term" value="F:nucleic acid binding"/>
    <property type="evidence" value="ECO:0007669"/>
    <property type="project" value="InterPro"/>
</dbReference>
<dbReference type="SUPFAM" id="SSF57756">
    <property type="entry name" value="Retrovirus zinc finger-like domains"/>
    <property type="match status" value="1"/>
</dbReference>
<evidence type="ECO:0000256" key="2">
    <source>
        <dbReference type="SAM" id="MobiDB-lite"/>
    </source>
</evidence>
<sequence length="298" mass="33678">MSQRSDITNYKKKLISNDTKQRNYNGTRRVSFAPEQTNRYNTQTRSKYSPSRSTSDRVNCYKCGQMGHYAKSWPSDSSIKIKDNVPAMSVAFKAKSAHIEEFNINQREVDQPKVVGYCLVDSNPVKCQVDTGCDVTLLESSVISQNDSVTRIKPFQSTLRYANDSTTNALIPKKKYLLHTQPIIEDLKSVVDSASPLNLYSAQQVSIEEDLDIETAPEFLKNKCEGFVVNSLKDLTQTEAISHVIHVTDATPIRQKVRKIPFNKRNEVKKMLDEMLAAKLIQPSVSAWSSPLCFGWQT</sequence>
<protein>
    <recommendedName>
        <fullName evidence="3">CCHC-type domain-containing protein</fullName>
    </recommendedName>
</protein>
<dbReference type="InterPro" id="IPR050951">
    <property type="entry name" value="Retrovirus_Pol_polyprotein"/>
</dbReference>
<feature type="region of interest" description="Disordered" evidence="2">
    <location>
        <begin position="1"/>
        <end position="55"/>
    </location>
</feature>
<proteinExistence type="predicted"/>
<dbReference type="SUPFAM" id="SSF56672">
    <property type="entry name" value="DNA/RNA polymerases"/>
    <property type="match status" value="1"/>
</dbReference>
<dbReference type="AlphaFoldDB" id="A0A814FVC4"/>
<dbReference type="InterPro" id="IPR036875">
    <property type="entry name" value="Znf_CCHC_sf"/>
</dbReference>
<feature type="compositionally biased region" description="Polar residues" evidence="2">
    <location>
        <begin position="16"/>
        <end position="55"/>
    </location>
</feature>
<keyword evidence="5" id="KW-1185">Reference proteome</keyword>
<dbReference type="Proteomes" id="UP000663879">
    <property type="component" value="Unassembled WGS sequence"/>
</dbReference>
<reference evidence="4" key="1">
    <citation type="submission" date="2021-02" db="EMBL/GenBank/DDBJ databases">
        <authorList>
            <person name="Nowell W R."/>
        </authorList>
    </citation>
    <scope>NUCLEOTIDE SEQUENCE</scope>
    <source>
        <strain evidence="4">Ploen Becks lab</strain>
    </source>
</reference>
<accession>A0A814FVC4</accession>
<dbReference type="Pfam" id="PF00098">
    <property type="entry name" value="zf-CCHC"/>
    <property type="match status" value="1"/>
</dbReference>
<dbReference type="PANTHER" id="PTHR37984:SF5">
    <property type="entry name" value="PROTEIN NYNRIN-LIKE"/>
    <property type="match status" value="1"/>
</dbReference>
<dbReference type="OrthoDB" id="8962596at2759"/>
<keyword evidence="1" id="KW-0863">Zinc-finger</keyword>
<dbReference type="PANTHER" id="PTHR37984">
    <property type="entry name" value="PROTEIN CBG26694"/>
    <property type="match status" value="1"/>
</dbReference>
<keyword evidence="1" id="KW-0862">Zinc</keyword>
<dbReference type="InterPro" id="IPR001878">
    <property type="entry name" value="Znf_CCHC"/>
</dbReference>
<dbReference type="Gene3D" id="3.10.10.10">
    <property type="entry name" value="HIV Type 1 Reverse Transcriptase, subunit A, domain 1"/>
    <property type="match status" value="1"/>
</dbReference>
<evidence type="ECO:0000259" key="3">
    <source>
        <dbReference type="PROSITE" id="PS50158"/>
    </source>
</evidence>
<keyword evidence="1" id="KW-0479">Metal-binding</keyword>
<name>A0A814FVC4_9BILA</name>
<dbReference type="InterPro" id="IPR043502">
    <property type="entry name" value="DNA/RNA_pol_sf"/>
</dbReference>
<evidence type="ECO:0000256" key="1">
    <source>
        <dbReference type="PROSITE-ProRule" id="PRU00047"/>
    </source>
</evidence>
<organism evidence="4 5">
    <name type="scientific">Brachionus calyciflorus</name>
    <dbReference type="NCBI Taxonomy" id="104777"/>
    <lineage>
        <taxon>Eukaryota</taxon>
        <taxon>Metazoa</taxon>
        <taxon>Spiralia</taxon>
        <taxon>Gnathifera</taxon>
        <taxon>Rotifera</taxon>
        <taxon>Eurotatoria</taxon>
        <taxon>Monogononta</taxon>
        <taxon>Pseudotrocha</taxon>
        <taxon>Ploima</taxon>
        <taxon>Brachionidae</taxon>
        <taxon>Brachionus</taxon>
    </lineage>
</organism>
<comment type="caution">
    <text evidence="4">The sequence shown here is derived from an EMBL/GenBank/DDBJ whole genome shotgun (WGS) entry which is preliminary data.</text>
</comment>
<dbReference type="EMBL" id="CAJNOC010003502">
    <property type="protein sequence ID" value="CAF0985436.1"/>
    <property type="molecule type" value="Genomic_DNA"/>
</dbReference>
<dbReference type="Gene3D" id="4.10.60.10">
    <property type="entry name" value="Zinc finger, CCHC-type"/>
    <property type="match status" value="1"/>
</dbReference>
<evidence type="ECO:0000313" key="4">
    <source>
        <dbReference type="EMBL" id="CAF0985436.1"/>
    </source>
</evidence>
<dbReference type="GO" id="GO:0008270">
    <property type="term" value="F:zinc ion binding"/>
    <property type="evidence" value="ECO:0007669"/>
    <property type="project" value="UniProtKB-KW"/>
</dbReference>
<feature type="domain" description="CCHC-type" evidence="3">
    <location>
        <begin position="60"/>
        <end position="72"/>
    </location>
</feature>